<reference evidence="1" key="1">
    <citation type="submission" date="2021-02" db="EMBL/GenBank/DDBJ databases">
        <title>Salinimicrobium sp. nov. isolated from seawater in Tongyeong, Republic of Korea.</title>
        <authorList>
            <person name="Lee S.-J."/>
        </authorList>
    </citation>
    <scope>NUCLEOTIDE SEQUENCE</scope>
    <source>
        <strain evidence="1">HN-2-9-2</strain>
    </source>
</reference>
<dbReference type="Proteomes" id="UP001163981">
    <property type="component" value="Chromosome"/>
</dbReference>
<dbReference type="RefSeq" id="WP_265162432.1">
    <property type="nucleotide sequence ID" value="NZ_CP069620.1"/>
</dbReference>
<organism evidence="1 2">
    <name type="scientific">Salinimicrobium tongyeongense</name>
    <dbReference type="NCBI Taxonomy" id="2809707"/>
    <lineage>
        <taxon>Bacteria</taxon>
        <taxon>Pseudomonadati</taxon>
        <taxon>Bacteroidota</taxon>
        <taxon>Flavobacteriia</taxon>
        <taxon>Flavobacteriales</taxon>
        <taxon>Flavobacteriaceae</taxon>
        <taxon>Salinimicrobium</taxon>
    </lineage>
</organism>
<protein>
    <submittedName>
        <fullName evidence="1">Uncharacterized protein</fullName>
    </submittedName>
</protein>
<proteinExistence type="predicted"/>
<name>A0ABY6NML1_9FLAO</name>
<evidence type="ECO:0000313" key="1">
    <source>
        <dbReference type="EMBL" id="UZH54125.1"/>
    </source>
</evidence>
<accession>A0ABY6NML1</accession>
<dbReference type="EMBL" id="CP069620">
    <property type="protein sequence ID" value="UZH54125.1"/>
    <property type="molecule type" value="Genomic_DNA"/>
</dbReference>
<keyword evidence="2" id="KW-1185">Reference proteome</keyword>
<gene>
    <name evidence="1" type="ORF">JRG66_08935</name>
</gene>
<sequence>MPFLTGLKASGLMIIPSLLKVKQKENPKNIFQYLSFSEIVIRRLATIQKLSNHYLYIYLYFINYNIIQITTVSDFKKILKPTWTRW</sequence>
<evidence type="ECO:0000313" key="2">
    <source>
        <dbReference type="Proteomes" id="UP001163981"/>
    </source>
</evidence>